<accession>A0ABU3Z729</accession>
<evidence type="ECO:0000259" key="14">
    <source>
        <dbReference type="Pfam" id="PF02463"/>
    </source>
</evidence>
<keyword evidence="16" id="KW-1185">Reference proteome</keyword>
<comment type="function">
    <text evidence="12 13">The RecF protein is involved in DNA metabolism; it is required for DNA replication and normal SOS inducibility. RecF binds preferentially to single-stranded, linear DNA. It also seems to bind ATP.</text>
</comment>
<evidence type="ECO:0000256" key="11">
    <source>
        <dbReference type="ARBA" id="ARBA00023236"/>
    </source>
</evidence>
<keyword evidence="4 12" id="KW-0963">Cytoplasm</keyword>
<dbReference type="EMBL" id="JAWJZB010000002">
    <property type="protein sequence ID" value="MDV5087719.1"/>
    <property type="molecule type" value="Genomic_DNA"/>
</dbReference>
<keyword evidence="10 12" id="KW-0234">DNA repair</keyword>
<evidence type="ECO:0000256" key="5">
    <source>
        <dbReference type="ARBA" id="ARBA00022705"/>
    </source>
</evidence>
<sequence length="368" mass="42632">MRIDSLQLFQFRNYKDITIKFNPEIIVLHGDNGVGKTNILESIYVGTIGKSHRTNDTADMLMFNADESGIVINFEKRETAQKVNLKLYRKGSKDIRLNDTKISQKELIGTLNTVIFCPEDLQLIKGNPSGRRRFLDMEISQTSATYYHQLLQYNRLLQQRNTLLKEYRGKQSIPLEEWDLQLADMAAFIVKKRLESLKKINLLIDLMNRKLTAGQENLTIGYEQNYGDENTIVYTRDEFYQLLQEALPQDRHRLTTSVGPHRDDLRFFSGAMDLKKYGSQGQQRTAVLSLKLSELEFIKSEVGEYPVLLLDDVLSELDELRRSNLLHFIHKRIQTFITTTDIHDFKYMDHVQFIKCKGGTINATNGKP</sequence>
<dbReference type="RefSeq" id="WP_317329545.1">
    <property type="nucleotide sequence ID" value="NZ_JAWJZA010000015.1"/>
</dbReference>
<keyword evidence="11 12" id="KW-0742">SOS response</keyword>
<evidence type="ECO:0000256" key="3">
    <source>
        <dbReference type="ARBA" id="ARBA00020170"/>
    </source>
</evidence>
<keyword evidence="5 12" id="KW-0235">DNA replication</keyword>
<dbReference type="InterPro" id="IPR027417">
    <property type="entry name" value="P-loop_NTPase"/>
</dbReference>
<dbReference type="NCBIfam" id="TIGR00611">
    <property type="entry name" value="recf"/>
    <property type="match status" value="1"/>
</dbReference>
<reference evidence="15 16" key="1">
    <citation type="submission" date="2023-10" db="EMBL/GenBank/DDBJ databases">
        <title>Veillonella sp. nov., isolated from a pig farm feces dump.</title>
        <authorList>
            <person name="Chang Y.-H."/>
        </authorList>
    </citation>
    <scope>NUCLEOTIDE SEQUENCE [LARGE SCALE GENOMIC DNA]</scope>
    <source>
        <strain evidence="15 16">YH-vei2233</strain>
    </source>
</reference>
<keyword evidence="9 12" id="KW-0238">DNA-binding</keyword>
<evidence type="ECO:0000256" key="2">
    <source>
        <dbReference type="ARBA" id="ARBA00008016"/>
    </source>
</evidence>
<evidence type="ECO:0000313" key="16">
    <source>
        <dbReference type="Proteomes" id="UP001272515"/>
    </source>
</evidence>
<name>A0ABU3Z729_9FIRM</name>
<dbReference type="PANTHER" id="PTHR32182">
    <property type="entry name" value="DNA REPLICATION AND REPAIR PROTEIN RECF"/>
    <property type="match status" value="1"/>
</dbReference>
<dbReference type="SUPFAM" id="SSF52540">
    <property type="entry name" value="P-loop containing nucleoside triphosphate hydrolases"/>
    <property type="match status" value="1"/>
</dbReference>
<dbReference type="Proteomes" id="UP001272515">
    <property type="component" value="Unassembled WGS sequence"/>
</dbReference>
<gene>
    <name evidence="12 15" type="primary">recF</name>
    <name evidence="15" type="ORF">RVY80_02515</name>
</gene>
<dbReference type="PANTHER" id="PTHR32182:SF0">
    <property type="entry name" value="DNA REPLICATION AND REPAIR PROTEIN RECF"/>
    <property type="match status" value="1"/>
</dbReference>
<evidence type="ECO:0000313" key="15">
    <source>
        <dbReference type="EMBL" id="MDV5087719.1"/>
    </source>
</evidence>
<dbReference type="InterPro" id="IPR001238">
    <property type="entry name" value="DNA-binding_RecF"/>
</dbReference>
<evidence type="ECO:0000256" key="13">
    <source>
        <dbReference type="RuleBase" id="RU000578"/>
    </source>
</evidence>
<evidence type="ECO:0000256" key="12">
    <source>
        <dbReference type="HAMAP-Rule" id="MF_00365"/>
    </source>
</evidence>
<dbReference type="InterPro" id="IPR018078">
    <property type="entry name" value="DNA-binding_RecF_CS"/>
</dbReference>
<comment type="subcellular location">
    <subcellularLocation>
        <location evidence="1 12 13">Cytoplasm</location>
    </subcellularLocation>
</comment>
<evidence type="ECO:0000256" key="7">
    <source>
        <dbReference type="ARBA" id="ARBA00022763"/>
    </source>
</evidence>
<dbReference type="PROSITE" id="PS00618">
    <property type="entry name" value="RECF_2"/>
    <property type="match status" value="1"/>
</dbReference>
<dbReference type="Gene3D" id="1.20.1050.90">
    <property type="entry name" value="RecF/RecN/SMC, N-terminal domain"/>
    <property type="match status" value="1"/>
</dbReference>
<dbReference type="Pfam" id="PF02463">
    <property type="entry name" value="SMC_N"/>
    <property type="match status" value="1"/>
</dbReference>
<evidence type="ECO:0000256" key="6">
    <source>
        <dbReference type="ARBA" id="ARBA00022741"/>
    </source>
</evidence>
<protein>
    <recommendedName>
        <fullName evidence="3 12">DNA replication and repair protein RecF</fullName>
    </recommendedName>
</protein>
<feature type="binding site" evidence="12">
    <location>
        <begin position="30"/>
        <end position="37"/>
    </location>
    <ligand>
        <name>ATP</name>
        <dbReference type="ChEBI" id="CHEBI:30616"/>
    </ligand>
</feature>
<dbReference type="Gene3D" id="3.40.50.300">
    <property type="entry name" value="P-loop containing nucleotide triphosphate hydrolases"/>
    <property type="match status" value="1"/>
</dbReference>
<proteinExistence type="inferred from homology"/>
<keyword evidence="8 12" id="KW-0067">ATP-binding</keyword>
<comment type="similarity">
    <text evidence="2 12 13">Belongs to the RecF family.</text>
</comment>
<evidence type="ECO:0000256" key="4">
    <source>
        <dbReference type="ARBA" id="ARBA00022490"/>
    </source>
</evidence>
<dbReference type="InterPro" id="IPR003395">
    <property type="entry name" value="RecF/RecN/SMC_N"/>
</dbReference>
<dbReference type="InterPro" id="IPR042174">
    <property type="entry name" value="RecF_2"/>
</dbReference>
<feature type="domain" description="RecF/RecN/SMC N-terminal" evidence="14">
    <location>
        <begin position="3"/>
        <end position="354"/>
    </location>
</feature>
<dbReference type="HAMAP" id="MF_00365">
    <property type="entry name" value="RecF"/>
    <property type="match status" value="1"/>
</dbReference>
<keyword evidence="6 12" id="KW-0547">Nucleotide-binding</keyword>
<evidence type="ECO:0000256" key="1">
    <source>
        <dbReference type="ARBA" id="ARBA00004496"/>
    </source>
</evidence>
<comment type="caution">
    <text evidence="15">The sequence shown here is derived from an EMBL/GenBank/DDBJ whole genome shotgun (WGS) entry which is preliminary data.</text>
</comment>
<evidence type="ECO:0000256" key="10">
    <source>
        <dbReference type="ARBA" id="ARBA00023204"/>
    </source>
</evidence>
<dbReference type="PROSITE" id="PS00617">
    <property type="entry name" value="RECF_1"/>
    <property type="match status" value="1"/>
</dbReference>
<evidence type="ECO:0000256" key="8">
    <source>
        <dbReference type="ARBA" id="ARBA00022840"/>
    </source>
</evidence>
<keyword evidence="7 12" id="KW-0227">DNA damage</keyword>
<evidence type="ECO:0000256" key="9">
    <source>
        <dbReference type="ARBA" id="ARBA00023125"/>
    </source>
</evidence>
<organism evidence="15 16">
    <name type="scientific">Veillonella absiana</name>
    <dbReference type="NCBI Taxonomy" id="3079305"/>
    <lineage>
        <taxon>Bacteria</taxon>
        <taxon>Bacillati</taxon>
        <taxon>Bacillota</taxon>
        <taxon>Negativicutes</taxon>
        <taxon>Veillonellales</taxon>
        <taxon>Veillonellaceae</taxon>
        <taxon>Veillonella</taxon>
    </lineage>
</organism>